<evidence type="ECO:0000313" key="3">
    <source>
        <dbReference type="Proteomes" id="UP001151760"/>
    </source>
</evidence>
<gene>
    <name evidence="2" type="ORF">Tco_0843274</name>
</gene>
<reference evidence="2" key="1">
    <citation type="journal article" date="2022" name="Int. J. Mol. Sci.">
        <title>Draft Genome of Tanacetum Coccineum: Genomic Comparison of Closely Related Tanacetum-Family Plants.</title>
        <authorList>
            <person name="Yamashiro T."/>
            <person name="Shiraishi A."/>
            <person name="Nakayama K."/>
            <person name="Satake H."/>
        </authorList>
    </citation>
    <scope>NUCLEOTIDE SEQUENCE</scope>
</reference>
<keyword evidence="3" id="KW-1185">Reference proteome</keyword>
<sequence>MHVAVVLPEQKLTLQVPDGSLVIAGATDDTMEILKFKTSRDRYGDNEVSDPIGGLVFKGFSGSGSLPSGRGMIHNELSNSAKLDLSKGESGGGAGGEISSGEKKSWELNIVDSDTTVGGAMRA</sequence>
<name>A0ABQ5B4G0_9ASTR</name>
<dbReference type="EMBL" id="BQNB010012859">
    <property type="protein sequence ID" value="GJT08812.1"/>
    <property type="molecule type" value="Genomic_DNA"/>
</dbReference>
<evidence type="ECO:0000313" key="2">
    <source>
        <dbReference type="EMBL" id="GJT08812.1"/>
    </source>
</evidence>
<evidence type="ECO:0000256" key="1">
    <source>
        <dbReference type="SAM" id="MobiDB-lite"/>
    </source>
</evidence>
<protein>
    <submittedName>
        <fullName evidence="2">Uncharacterized protein</fullName>
    </submittedName>
</protein>
<feature type="compositionally biased region" description="Gly residues" evidence="1">
    <location>
        <begin position="89"/>
        <end position="98"/>
    </location>
</feature>
<reference evidence="2" key="2">
    <citation type="submission" date="2022-01" db="EMBL/GenBank/DDBJ databases">
        <authorList>
            <person name="Yamashiro T."/>
            <person name="Shiraishi A."/>
            <person name="Satake H."/>
            <person name="Nakayama K."/>
        </authorList>
    </citation>
    <scope>NUCLEOTIDE SEQUENCE</scope>
</reference>
<proteinExistence type="predicted"/>
<dbReference type="Proteomes" id="UP001151760">
    <property type="component" value="Unassembled WGS sequence"/>
</dbReference>
<comment type="caution">
    <text evidence="2">The sequence shown here is derived from an EMBL/GenBank/DDBJ whole genome shotgun (WGS) entry which is preliminary data.</text>
</comment>
<feature type="region of interest" description="Disordered" evidence="1">
    <location>
        <begin position="83"/>
        <end position="105"/>
    </location>
</feature>
<accession>A0ABQ5B4G0</accession>
<organism evidence="2 3">
    <name type="scientific">Tanacetum coccineum</name>
    <dbReference type="NCBI Taxonomy" id="301880"/>
    <lineage>
        <taxon>Eukaryota</taxon>
        <taxon>Viridiplantae</taxon>
        <taxon>Streptophyta</taxon>
        <taxon>Embryophyta</taxon>
        <taxon>Tracheophyta</taxon>
        <taxon>Spermatophyta</taxon>
        <taxon>Magnoliopsida</taxon>
        <taxon>eudicotyledons</taxon>
        <taxon>Gunneridae</taxon>
        <taxon>Pentapetalae</taxon>
        <taxon>asterids</taxon>
        <taxon>campanulids</taxon>
        <taxon>Asterales</taxon>
        <taxon>Asteraceae</taxon>
        <taxon>Asteroideae</taxon>
        <taxon>Anthemideae</taxon>
        <taxon>Anthemidinae</taxon>
        <taxon>Tanacetum</taxon>
    </lineage>
</organism>